<dbReference type="EMBL" id="MN939540">
    <property type="protein sequence ID" value="QIG61042.1"/>
    <property type="molecule type" value="Genomic_DNA"/>
</dbReference>
<protein>
    <submittedName>
        <fullName evidence="2">Putative tail fiber protein</fullName>
    </submittedName>
</protein>
<name>A0A858E9V2_9CAUD</name>
<dbReference type="Proteomes" id="UP000609966">
    <property type="component" value="Segment"/>
</dbReference>
<sequence length="1153" mass="128446">MSLADFNFSSAPYHNRFNALNDWTLALFQPDRPLQQSELNEMQSILHYYLKSVGDAVFSDGNMQTGMEFVLDNSGNLTVGDGQVYVEGKVRNFKKQTIKLNKIGREFVGVKVEQSIITADQDSSLLDQTAGVPSAFSKGADRLKETVVLTLDDPQSATIYQFDNGKLFVSSDNPEMTKINEILAERTYDESGSYRVNGFNMWTEPHPTDTSKIQLVIDTGRAYVLGYKVDKPTSTRIPLDKARDTRSVANEGQYYDIAVNRIKLGNSPVETITRVTGQVQVPKEQVSRGSQSGGTDFLSRTSVFQIDRVWTENPTSGEVIKEYTQGTDFQLINGQAVSWAPNGAEPTAGATYYVSYRYNKSMVLNTDYKITIEGTGDTKTWYIDFSDMTGSKPIQQSLVNVDYNYYLARKDLIVLDRYGEVTVHKGQPDNLRLAEAPAQVDPSTLQIGVVTIYPESETASAMSFSVTRLSMADLQKMRTRIDNIEYNEAVNALDNPAMAGENPVTLRSVFSDGFISLDKYDSTHPDAIIAFSFEDAEITLPYQEVNKVVPKMLENASEAYVWGRLVSAPFTEEKTISQPFASEAMNVNPYNVFNKQGVITLTPSADNWIEEERVTVTQDEVKSYTVNRWWLHGGNYYSDEARYLHNNLALDAGQSWSGTPSQNKQVTGTTLTAGGQQTLESMIEFMRQIDIVVEGKNYLPNANNLYALFDGVRVPITPASGYRKGTDTGTLMANADGTVKGTITIPAGIRCGVREVTLRNADNLGISTFTAQGRKKTVQDIIIRTHVTANLYDPLAQSFQFTDDRVITSLGLHFASKDAGENNVIVQIRGMSDGGQPNKTIYAERVLTPAQVNVSADSSKETKVTFDDPIMCKAGQEYCIVIVTDSDSYTMWLGTRGKPRIDSPSDLITSNPYVQGVLFSSSNASTWTAHQDSDLKFNVYTAKFNEQAVLEFDTMKNVKVDRVVLMSTYLTPNNTGCIWDMKIVLDNEPTGVTVADKEWQPIGNYQDLDVEQLAREVKLRATFVANNYISPLLSLDDIMFAGFLTALKGSYVSRNINMTDSPYNTVKISYEAFLPANTTVKAQFSTDAGITWKDLTSIPVVTQQTADFYKYEYEEKVIQSGTYKGFKVRLNLASQNSFLRPRARRLMCLMKDE</sequence>
<dbReference type="Pfam" id="PF16075">
    <property type="entry name" value="DUF4815"/>
    <property type="match status" value="1"/>
</dbReference>
<evidence type="ECO:0000313" key="3">
    <source>
        <dbReference type="Proteomes" id="UP000609966"/>
    </source>
</evidence>
<dbReference type="InterPro" id="IPR032096">
    <property type="entry name" value="DUF4815"/>
</dbReference>
<feature type="domain" description="DUF4815" evidence="1">
    <location>
        <begin position="12"/>
        <end position="615"/>
    </location>
</feature>
<accession>A0A858E9V2</accession>
<organism evidence="2 3">
    <name type="scientific">Listeria phage vB_Liva_VAfA18</name>
    <dbReference type="NCBI Taxonomy" id="2712945"/>
    <lineage>
        <taxon>Viruses</taxon>
        <taxon>Duplodnaviria</taxon>
        <taxon>Heunggongvirae</taxon>
        <taxon>Uroviricota</taxon>
        <taxon>Caudoviricetes</taxon>
        <taxon>Herelleviridae</taxon>
        <taxon>Jasinskavirinae</taxon>
        <taxon>Pecentumvirus</taxon>
        <taxon>Pecentumvirus list36</taxon>
    </lineage>
</organism>
<proteinExistence type="predicted"/>
<reference evidence="2" key="1">
    <citation type="submission" date="2020-01" db="EMBL/GenBank/DDBJ databases">
        <title>Comparative genomic and phylogenetic analyses of the P100virus genus of Listeria bacteriophages and report of two new members.</title>
        <authorList>
            <person name="Blanco Fernandez M.D."/>
            <person name="Barrios M.E."/>
            <person name="Mbayed V.A."/>
            <person name="Klumpp J."/>
        </authorList>
    </citation>
    <scope>NUCLEOTIDE SEQUENCE</scope>
</reference>
<evidence type="ECO:0000259" key="1">
    <source>
        <dbReference type="Pfam" id="PF16075"/>
    </source>
</evidence>
<evidence type="ECO:0000313" key="2">
    <source>
        <dbReference type="EMBL" id="QIG61042.1"/>
    </source>
</evidence>
<gene>
    <name evidence="2" type="ORF">vBLivaVAfA18_118</name>
</gene>